<comment type="caution">
    <text evidence="1">The sequence shown here is derived from an EMBL/GenBank/DDBJ whole genome shotgun (WGS) entry which is preliminary data.</text>
</comment>
<reference evidence="1 2" key="1">
    <citation type="submission" date="2019-12" db="EMBL/GenBank/DDBJ databases">
        <title>Novel species isolated from a subtropical stream in China.</title>
        <authorList>
            <person name="Lu H."/>
        </authorList>
    </citation>
    <scope>NUCLEOTIDE SEQUENCE [LARGE SCALE GENOMIC DNA]</scope>
    <source>
        <strain evidence="1 2">FT134W</strain>
    </source>
</reference>
<gene>
    <name evidence="1" type="ORF">GTP56_25740</name>
</gene>
<name>A0A7X4H6E9_9BURK</name>
<proteinExistence type="predicted"/>
<sequence length="46" mass="5257">MGIHFLRQFRVLVFQLRERDDGVFHIFSSMQHAAERRAAAASGEPA</sequence>
<evidence type="ECO:0000313" key="1">
    <source>
        <dbReference type="EMBL" id="MYM75575.1"/>
    </source>
</evidence>
<evidence type="ECO:0000313" key="2">
    <source>
        <dbReference type="Proteomes" id="UP000469734"/>
    </source>
</evidence>
<accession>A0A7X4H6E9</accession>
<protein>
    <submittedName>
        <fullName evidence="1">Uncharacterized protein</fullName>
    </submittedName>
</protein>
<dbReference type="Proteomes" id="UP000469734">
    <property type="component" value="Unassembled WGS sequence"/>
</dbReference>
<dbReference type="RefSeq" id="WP_161052226.1">
    <property type="nucleotide sequence ID" value="NZ_WWCR01000042.1"/>
</dbReference>
<organism evidence="1 2">
    <name type="scientific">Duganella margarita</name>
    <dbReference type="NCBI Taxonomy" id="2692170"/>
    <lineage>
        <taxon>Bacteria</taxon>
        <taxon>Pseudomonadati</taxon>
        <taxon>Pseudomonadota</taxon>
        <taxon>Betaproteobacteria</taxon>
        <taxon>Burkholderiales</taxon>
        <taxon>Oxalobacteraceae</taxon>
        <taxon>Telluria group</taxon>
        <taxon>Duganella</taxon>
    </lineage>
</organism>
<dbReference type="EMBL" id="WWCR01000042">
    <property type="protein sequence ID" value="MYM75575.1"/>
    <property type="molecule type" value="Genomic_DNA"/>
</dbReference>
<dbReference type="AlphaFoldDB" id="A0A7X4H6E9"/>